<accession>A0A849SQR4</accession>
<dbReference type="SMART" id="SM00448">
    <property type="entry name" value="REC"/>
    <property type="match status" value="1"/>
</dbReference>
<dbReference type="PANTHER" id="PTHR44591:SF3">
    <property type="entry name" value="RESPONSE REGULATORY DOMAIN-CONTAINING PROTEIN"/>
    <property type="match status" value="1"/>
</dbReference>
<evidence type="ECO:0000259" key="3">
    <source>
        <dbReference type="PROSITE" id="PS50110"/>
    </source>
</evidence>
<dbReference type="PROSITE" id="PS50110">
    <property type="entry name" value="RESPONSE_REGULATORY"/>
    <property type="match status" value="1"/>
</dbReference>
<dbReference type="InterPro" id="IPR011006">
    <property type="entry name" value="CheY-like_superfamily"/>
</dbReference>
<evidence type="ECO:0000256" key="2">
    <source>
        <dbReference type="PROSITE-ProRule" id="PRU00169"/>
    </source>
</evidence>
<dbReference type="PANTHER" id="PTHR44591">
    <property type="entry name" value="STRESS RESPONSE REGULATOR PROTEIN 1"/>
    <property type="match status" value="1"/>
</dbReference>
<dbReference type="SUPFAM" id="SSF52172">
    <property type="entry name" value="CheY-like"/>
    <property type="match status" value="1"/>
</dbReference>
<dbReference type="InterPro" id="IPR001789">
    <property type="entry name" value="Sig_transdc_resp-reg_receiver"/>
</dbReference>
<dbReference type="InterPro" id="IPR050595">
    <property type="entry name" value="Bact_response_regulator"/>
</dbReference>
<dbReference type="AlphaFoldDB" id="A0A849SQR4"/>
<feature type="domain" description="Response regulatory" evidence="3">
    <location>
        <begin position="3"/>
        <end position="117"/>
    </location>
</feature>
<evidence type="ECO:0000313" key="4">
    <source>
        <dbReference type="EMBL" id="NOT34974.1"/>
    </source>
</evidence>
<gene>
    <name evidence="4" type="ORF">HOP12_12495</name>
</gene>
<protein>
    <submittedName>
        <fullName evidence="4">Response regulator</fullName>
    </submittedName>
</protein>
<name>A0A849SQR4_UNCEI</name>
<reference evidence="4 5" key="1">
    <citation type="submission" date="2020-04" db="EMBL/GenBank/DDBJ databases">
        <title>Metagenomic profiling of ammonia- and methane-oxidizing microorganisms in a Dutch drinking water treatment plant.</title>
        <authorList>
            <person name="Poghosyan L."/>
            <person name="Leucker S."/>
        </authorList>
    </citation>
    <scope>NUCLEOTIDE SEQUENCE [LARGE SCALE GENOMIC DNA]</scope>
    <source>
        <strain evidence="4">S-RSF-IL-03</strain>
    </source>
</reference>
<dbReference type="Gene3D" id="3.40.50.2300">
    <property type="match status" value="1"/>
</dbReference>
<dbReference type="EMBL" id="JABFRW010000161">
    <property type="protein sequence ID" value="NOT34974.1"/>
    <property type="molecule type" value="Genomic_DNA"/>
</dbReference>
<dbReference type="Proteomes" id="UP000580839">
    <property type="component" value="Unassembled WGS sequence"/>
</dbReference>
<evidence type="ECO:0000256" key="1">
    <source>
        <dbReference type="ARBA" id="ARBA00022553"/>
    </source>
</evidence>
<comment type="caution">
    <text evidence="4">The sequence shown here is derived from an EMBL/GenBank/DDBJ whole genome shotgun (WGS) entry which is preliminary data.</text>
</comment>
<organism evidence="4 5">
    <name type="scientific">Eiseniibacteriota bacterium</name>
    <dbReference type="NCBI Taxonomy" id="2212470"/>
    <lineage>
        <taxon>Bacteria</taxon>
        <taxon>Candidatus Eiseniibacteriota</taxon>
    </lineage>
</organism>
<dbReference type="GO" id="GO:0000160">
    <property type="term" value="P:phosphorelay signal transduction system"/>
    <property type="evidence" value="ECO:0007669"/>
    <property type="project" value="InterPro"/>
</dbReference>
<keyword evidence="1 2" id="KW-0597">Phosphoprotein</keyword>
<sequence length="127" mass="14199">MIRVLVVDDEENNLDLVERLFHGRFQVRRASSGLEGLALVSREPFDIALIDFMMPGTNGIEFLVEARRRAPELPAIMVTGYGDMPELLSAHQSELCAAIVWKPWTVEELGELVEKHALREPRTGTGG</sequence>
<evidence type="ECO:0000313" key="5">
    <source>
        <dbReference type="Proteomes" id="UP000580839"/>
    </source>
</evidence>
<dbReference type="Pfam" id="PF00072">
    <property type="entry name" value="Response_reg"/>
    <property type="match status" value="1"/>
</dbReference>
<proteinExistence type="predicted"/>
<feature type="modified residue" description="4-aspartylphosphate" evidence="2">
    <location>
        <position position="51"/>
    </location>
</feature>